<dbReference type="AlphaFoldDB" id="F0M9V5"/>
<keyword evidence="2" id="KW-0812">Transmembrane</keyword>
<dbReference type="STRING" id="930171.Asphe3_27670"/>
<gene>
    <name evidence="4" type="ordered locus">Asphe3_27670</name>
</gene>
<protein>
    <recommendedName>
        <fullName evidence="3">Putative Flp pilus-assembly TadG-like N-terminal domain-containing protein</fullName>
    </recommendedName>
</protein>
<dbReference type="InterPro" id="IPR028087">
    <property type="entry name" value="Tad_N"/>
</dbReference>
<name>F0M9V5_PSEPM</name>
<dbReference type="HOGENOM" id="CLU_803274_0_0_11"/>
<dbReference type="Proteomes" id="UP000008639">
    <property type="component" value="Chromosome"/>
</dbReference>
<proteinExistence type="predicted"/>
<evidence type="ECO:0000313" key="5">
    <source>
        <dbReference type="Proteomes" id="UP000008639"/>
    </source>
</evidence>
<dbReference type="eggNOG" id="COG4655">
    <property type="taxonomic scope" value="Bacteria"/>
</dbReference>
<feature type="compositionally biased region" description="Polar residues" evidence="1">
    <location>
        <begin position="1"/>
        <end position="18"/>
    </location>
</feature>
<keyword evidence="2" id="KW-1133">Transmembrane helix</keyword>
<reference evidence="4 5" key="1">
    <citation type="journal article" date="2011" name="Stand. Genomic Sci.">
        <title>Complete genome sequence of Arthrobacter phenanthrenivorans type strain (Sphe3).</title>
        <authorList>
            <person name="Kallimanis A."/>
            <person name="Labutti K.M."/>
            <person name="Lapidus A."/>
            <person name="Clum A."/>
            <person name="Lykidis A."/>
            <person name="Mavromatis K."/>
            <person name="Pagani I."/>
            <person name="Liolios K."/>
            <person name="Ivanova N."/>
            <person name="Goodwin L."/>
            <person name="Pitluck S."/>
            <person name="Chen A."/>
            <person name="Palaniappan K."/>
            <person name="Markowitz V."/>
            <person name="Bristow J."/>
            <person name="Velentzas A.D."/>
            <person name="Perisynakis A."/>
            <person name="Ouzounis C.C."/>
            <person name="Kyrpides N.C."/>
            <person name="Koukkou A.I."/>
            <person name="Drainas C."/>
        </authorList>
    </citation>
    <scope>NUCLEOTIDE SEQUENCE [LARGE SCALE GENOMIC DNA]</scope>
    <source>
        <strain evidence="5">DSM 18606 / JCM 16027 / LMG 23796 / Sphe3</strain>
    </source>
</reference>
<evidence type="ECO:0000259" key="3">
    <source>
        <dbReference type="Pfam" id="PF13400"/>
    </source>
</evidence>
<evidence type="ECO:0000256" key="2">
    <source>
        <dbReference type="SAM" id="Phobius"/>
    </source>
</evidence>
<evidence type="ECO:0000256" key="1">
    <source>
        <dbReference type="SAM" id="MobiDB-lite"/>
    </source>
</evidence>
<dbReference type="Pfam" id="PF13400">
    <property type="entry name" value="Tad"/>
    <property type="match status" value="1"/>
</dbReference>
<feature type="region of interest" description="Disordered" evidence="1">
    <location>
        <begin position="1"/>
        <end position="20"/>
    </location>
</feature>
<dbReference type="KEGG" id="apn:Asphe3_27670"/>
<feature type="domain" description="Putative Flp pilus-assembly TadG-like N-terminal" evidence="3">
    <location>
        <begin position="24"/>
        <end position="67"/>
    </location>
</feature>
<dbReference type="OrthoDB" id="5187898at2"/>
<organism evidence="4 5">
    <name type="scientific">Pseudarthrobacter phenanthrenivorans (strain DSM 18606 / JCM 16027 / LMG 23796 / Sphe3)</name>
    <name type="common">Arthrobacter phenanthrenivorans</name>
    <dbReference type="NCBI Taxonomy" id="930171"/>
    <lineage>
        <taxon>Bacteria</taxon>
        <taxon>Bacillati</taxon>
        <taxon>Actinomycetota</taxon>
        <taxon>Actinomycetes</taxon>
        <taxon>Micrococcales</taxon>
        <taxon>Micrococcaceae</taxon>
        <taxon>Pseudarthrobacter</taxon>
    </lineage>
</organism>
<accession>F0M9V5</accession>
<dbReference type="EMBL" id="CP002379">
    <property type="protein sequence ID" value="ADX73885.1"/>
    <property type="molecule type" value="Genomic_DNA"/>
</dbReference>
<feature type="transmembrane region" description="Helical" evidence="2">
    <location>
        <begin position="24"/>
        <end position="45"/>
    </location>
</feature>
<keyword evidence="2" id="KW-0472">Membrane</keyword>
<evidence type="ECO:0000313" key="4">
    <source>
        <dbReference type="EMBL" id="ADX73885.1"/>
    </source>
</evidence>
<sequence length="352" mass="36756" precursor="true">MWRLTQRTHTTCDSSTTHESPERGAATILVAVLMVALLGCAALAVDVGAMYAEKAQIQNGADATSLAIAEECANGVNCAVAMAAPANRLADANANDGATGVFSVTQPSPSTIRVETNAREAGSGDNHFSLFFARVLGIDTSQITAAAEASWGPPSSGSTLPWTVSECVFRKYLTPTQLTELDTTGSFTGDPTPTHILLRYDENTPDYPGCASQNGYQPGGFGWLETDEGCSADIELDATVQGQPGNHFPTAAECDAILTNIMDEPALVPLFDSATDGGGNTVYTLVGFAAFQVTGYKFGGPSVTHNDPAAPSCTGNCRGLQGYFVRFVTLEEAVVTTGRGPNFGATKVFLSK</sequence>
<dbReference type="RefSeq" id="WP_013601793.1">
    <property type="nucleotide sequence ID" value="NC_015145.1"/>
</dbReference>